<sequence>MTYAKHRKIIDADSHVIELDDFLERAATKEDKKLLPKMSEQKELPVIQAGLDRGRELFKKRSEDSETMAKFEAALLDNTKSGWNRLGAFDSKERSHVLDLFGFQMQWILPTFAFHQVAHVDNLEVLEAGARSLNSAMGKFCSSDERLKAIGYIPLSLGPEISIELMKKGFGDGCYTFMVDTNEPNPKNRSFTHPDFDPIWAYFEKTKVPLVCHVAVNGHYRAVPESFKNNRKDTLELGGDAPTGELGLMTINSSAEIFLSAMIFDGVFDRHPGLRAISMEHGAFWLPSWLKALDYTASLFKRQKKYDQLPSEVAKKHLKVSPFAGEPVGWIIENVGKEMLVFASDYPHPEGTSDPIKKFEAKMENCDESTMEAFYHGNMEELMGISLSE</sequence>
<dbReference type="PANTHER" id="PTHR21240">
    <property type="entry name" value="2-AMINO-3-CARBOXYLMUCONATE-6-SEMIALDEHYDE DECARBOXYLASE"/>
    <property type="match status" value="1"/>
</dbReference>
<evidence type="ECO:0000256" key="1">
    <source>
        <dbReference type="ARBA" id="ARBA00023239"/>
    </source>
</evidence>
<dbReference type="GO" id="GO:0016787">
    <property type="term" value="F:hydrolase activity"/>
    <property type="evidence" value="ECO:0007669"/>
    <property type="project" value="InterPro"/>
</dbReference>
<evidence type="ECO:0000313" key="3">
    <source>
        <dbReference type="EMBL" id="SUZ50552.1"/>
    </source>
</evidence>
<dbReference type="Gene3D" id="3.20.20.140">
    <property type="entry name" value="Metal-dependent hydrolases"/>
    <property type="match status" value="1"/>
</dbReference>
<dbReference type="PANTHER" id="PTHR21240:SF28">
    <property type="entry name" value="ISO-OROTATE DECARBOXYLASE (EUROFUNG)"/>
    <property type="match status" value="1"/>
</dbReference>
<accession>A0A381N7H2</accession>
<dbReference type="GO" id="GO:0016831">
    <property type="term" value="F:carboxy-lyase activity"/>
    <property type="evidence" value="ECO:0007669"/>
    <property type="project" value="InterPro"/>
</dbReference>
<dbReference type="GO" id="GO:0005737">
    <property type="term" value="C:cytoplasm"/>
    <property type="evidence" value="ECO:0007669"/>
    <property type="project" value="TreeGrafter"/>
</dbReference>
<protein>
    <recommendedName>
        <fullName evidence="2">Amidohydrolase-related domain-containing protein</fullName>
    </recommendedName>
</protein>
<evidence type="ECO:0000259" key="2">
    <source>
        <dbReference type="Pfam" id="PF04909"/>
    </source>
</evidence>
<dbReference type="Pfam" id="PF04909">
    <property type="entry name" value="Amidohydro_2"/>
    <property type="match status" value="1"/>
</dbReference>
<dbReference type="InterPro" id="IPR032466">
    <property type="entry name" value="Metal_Hydrolase"/>
</dbReference>
<organism evidence="3">
    <name type="scientific">marine metagenome</name>
    <dbReference type="NCBI Taxonomy" id="408172"/>
    <lineage>
        <taxon>unclassified sequences</taxon>
        <taxon>metagenomes</taxon>
        <taxon>ecological metagenomes</taxon>
    </lineage>
</organism>
<name>A0A381N7H2_9ZZZZ</name>
<dbReference type="AlphaFoldDB" id="A0A381N7H2"/>
<keyword evidence="1" id="KW-0456">Lyase</keyword>
<dbReference type="EMBL" id="UINC01000177">
    <property type="protein sequence ID" value="SUZ50552.1"/>
    <property type="molecule type" value="Genomic_DNA"/>
</dbReference>
<dbReference type="SUPFAM" id="SSF51556">
    <property type="entry name" value="Metallo-dependent hydrolases"/>
    <property type="match status" value="1"/>
</dbReference>
<dbReference type="InterPro" id="IPR032465">
    <property type="entry name" value="ACMSD"/>
</dbReference>
<dbReference type="InterPro" id="IPR006680">
    <property type="entry name" value="Amidohydro-rel"/>
</dbReference>
<feature type="domain" description="Amidohydrolase-related" evidence="2">
    <location>
        <begin position="90"/>
        <end position="382"/>
    </location>
</feature>
<reference evidence="3" key="1">
    <citation type="submission" date="2018-05" db="EMBL/GenBank/DDBJ databases">
        <authorList>
            <person name="Lanie J.A."/>
            <person name="Ng W.-L."/>
            <person name="Kazmierczak K.M."/>
            <person name="Andrzejewski T.M."/>
            <person name="Davidsen T.M."/>
            <person name="Wayne K.J."/>
            <person name="Tettelin H."/>
            <person name="Glass J.I."/>
            <person name="Rusch D."/>
            <person name="Podicherti R."/>
            <person name="Tsui H.-C.T."/>
            <person name="Winkler M.E."/>
        </authorList>
    </citation>
    <scope>NUCLEOTIDE SEQUENCE</scope>
</reference>
<gene>
    <name evidence="3" type="ORF">METZ01_LOCUS3406</name>
</gene>
<dbReference type="GO" id="GO:0019748">
    <property type="term" value="P:secondary metabolic process"/>
    <property type="evidence" value="ECO:0007669"/>
    <property type="project" value="TreeGrafter"/>
</dbReference>
<proteinExistence type="predicted"/>